<dbReference type="Proteomes" id="UP000199607">
    <property type="component" value="Unassembled WGS sequence"/>
</dbReference>
<evidence type="ECO:0000313" key="3">
    <source>
        <dbReference type="EMBL" id="SFK76423.1"/>
    </source>
</evidence>
<evidence type="ECO:0000259" key="2">
    <source>
        <dbReference type="Pfam" id="PF00561"/>
    </source>
</evidence>
<proteinExistence type="predicted"/>
<organism evidence="3 4">
    <name type="scientific">Halogranum rubrum</name>
    <dbReference type="NCBI Taxonomy" id="553466"/>
    <lineage>
        <taxon>Archaea</taxon>
        <taxon>Methanobacteriati</taxon>
        <taxon>Methanobacteriota</taxon>
        <taxon>Stenosarchaea group</taxon>
        <taxon>Halobacteria</taxon>
        <taxon>Halobacteriales</taxon>
        <taxon>Haloferacaceae</taxon>
    </lineage>
</organism>
<keyword evidence="1" id="KW-0378">Hydrolase</keyword>
<dbReference type="PRINTS" id="PR00111">
    <property type="entry name" value="ABHYDROLASE"/>
</dbReference>
<evidence type="ECO:0000313" key="4">
    <source>
        <dbReference type="Proteomes" id="UP000199607"/>
    </source>
</evidence>
<dbReference type="Gene3D" id="3.40.50.1820">
    <property type="entry name" value="alpha/beta hydrolase"/>
    <property type="match status" value="1"/>
</dbReference>
<keyword evidence="4" id="KW-1185">Reference proteome</keyword>
<dbReference type="Pfam" id="PF00561">
    <property type="entry name" value="Abhydrolase_1"/>
    <property type="match status" value="1"/>
</dbReference>
<protein>
    <submittedName>
        <fullName evidence="3">Pimeloyl-ACP methyl ester carboxylesterase</fullName>
    </submittedName>
</protein>
<dbReference type="SUPFAM" id="SSF53474">
    <property type="entry name" value="alpha/beta-Hydrolases"/>
    <property type="match status" value="1"/>
</dbReference>
<dbReference type="PRINTS" id="PR00412">
    <property type="entry name" value="EPOXHYDRLASE"/>
</dbReference>
<accession>A0A1I4C6L9</accession>
<dbReference type="InterPro" id="IPR000073">
    <property type="entry name" value="AB_hydrolase_1"/>
</dbReference>
<dbReference type="STRING" id="553466.SAMN04487950_0975"/>
<dbReference type="InterPro" id="IPR029058">
    <property type="entry name" value="AB_hydrolase_fold"/>
</dbReference>
<dbReference type="PANTHER" id="PTHR43329">
    <property type="entry name" value="EPOXIDE HYDROLASE"/>
    <property type="match status" value="1"/>
</dbReference>
<dbReference type="AlphaFoldDB" id="A0A1I4C6L9"/>
<feature type="domain" description="AB hydrolase-1" evidence="2">
    <location>
        <begin position="31"/>
        <end position="283"/>
    </location>
</feature>
<gene>
    <name evidence="3" type="ORF">SAMN04487950_0975</name>
</gene>
<dbReference type="RefSeq" id="WP_089866412.1">
    <property type="nucleotide sequence ID" value="NZ_FOTC01000001.1"/>
</dbReference>
<dbReference type="GO" id="GO:0016787">
    <property type="term" value="F:hydrolase activity"/>
    <property type="evidence" value="ECO:0007669"/>
    <property type="project" value="UniProtKB-KW"/>
</dbReference>
<evidence type="ECO:0000256" key="1">
    <source>
        <dbReference type="ARBA" id="ARBA00022801"/>
    </source>
</evidence>
<reference evidence="4" key="1">
    <citation type="submission" date="2016-10" db="EMBL/GenBank/DDBJ databases">
        <authorList>
            <person name="Varghese N."/>
            <person name="Submissions S."/>
        </authorList>
    </citation>
    <scope>NUCLEOTIDE SEQUENCE [LARGE SCALE GENOMIC DNA]</scope>
    <source>
        <strain evidence="4">CGMCC 1.7738</strain>
    </source>
</reference>
<sequence length="298" mass="34036">MATYTRMVHRQTVVNDVRLHYVEAGDDDDETIVLLHGFPECWYSWHEQIPALAKEYHVVAPDLRGYNRSEKPHGVDAYRMSELTADVVELIREFGDSGHLVAHDWGGGIAWNVAARHSDVVDTLSILNAPHPGAFERELRRNGEQRRKSWYMAFFQLPWLPEWWLTRRDCAAFDEILREGASTPDAFSDADVERYKEAFSKPGAATSAINYYRSVIREEAKNLVPFVDGDVAARDVDVPTLLLWGEDDMALVPELTEGLDRWVSDLTVQRIPDASHWVQMDAPERVNEELLAFVGKRS</sequence>
<dbReference type="InterPro" id="IPR000639">
    <property type="entry name" value="Epox_hydrolase-like"/>
</dbReference>
<dbReference type="EMBL" id="FOTC01000001">
    <property type="protein sequence ID" value="SFK76423.1"/>
    <property type="molecule type" value="Genomic_DNA"/>
</dbReference>
<name>A0A1I4C6L9_9EURY</name>